<dbReference type="InterPro" id="IPR001138">
    <property type="entry name" value="Zn2Cys6_DnaBD"/>
</dbReference>
<reference evidence="9" key="1">
    <citation type="submission" date="2018-03" db="EMBL/GenBank/DDBJ databases">
        <authorList>
            <person name="Guldener U."/>
        </authorList>
    </citation>
    <scope>NUCLEOTIDE SEQUENCE</scope>
</reference>
<dbReference type="InterPro" id="IPR036864">
    <property type="entry name" value="Zn2-C6_fun-type_DNA-bd_sf"/>
</dbReference>
<keyword evidence="5" id="KW-0804">Transcription</keyword>
<organism evidence="9 10">
    <name type="scientific">Cephalotrichum gorgonifer</name>
    <dbReference type="NCBI Taxonomy" id="2041049"/>
    <lineage>
        <taxon>Eukaryota</taxon>
        <taxon>Fungi</taxon>
        <taxon>Dikarya</taxon>
        <taxon>Ascomycota</taxon>
        <taxon>Pezizomycotina</taxon>
        <taxon>Sordariomycetes</taxon>
        <taxon>Hypocreomycetidae</taxon>
        <taxon>Microascales</taxon>
        <taxon>Microascaceae</taxon>
        <taxon>Cephalotrichum</taxon>
    </lineage>
</organism>
<evidence type="ECO:0000256" key="4">
    <source>
        <dbReference type="ARBA" id="ARBA00023125"/>
    </source>
</evidence>
<dbReference type="SUPFAM" id="SSF57701">
    <property type="entry name" value="Zn2/Cys6 DNA-binding domain"/>
    <property type="match status" value="1"/>
</dbReference>
<evidence type="ECO:0000256" key="6">
    <source>
        <dbReference type="ARBA" id="ARBA00023242"/>
    </source>
</evidence>
<feature type="coiled-coil region" evidence="7">
    <location>
        <begin position="308"/>
        <end position="335"/>
    </location>
</feature>
<keyword evidence="4" id="KW-0238">DNA-binding</keyword>
<evidence type="ECO:0000313" key="9">
    <source>
        <dbReference type="EMBL" id="SPO05482.1"/>
    </source>
</evidence>
<keyword evidence="7" id="KW-0175">Coiled coil</keyword>
<comment type="caution">
    <text evidence="9">The sequence shown here is derived from an EMBL/GenBank/DDBJ whole genome shotgun (WGS) entry which is preliminary data.</text>
</comment>
<evidence type="ECO:0000313" key="10">
    <source>
        <dbReference type="Proteomes" id="UP001187682"/>
    </source>
</evidence>
<dbReference type="PROSITE" id="PS50048">
    <property type="entry name" value="ZN2_CY6_FUNGAL_2"/>
    <property type="match status" value="1"/>
</dbReference>
<evidence type="ECO:0000256" key="5">
    <source>
        <dbReference type="ARBA" id="ARBA00023163"/>
    </source>
</evidence>
<dbReference type="EMBL" id="ONZQ02000013">
    <property type="protein sequence ID" value="SPO05482.1"/>
    <property type="molecule type" value="Genomic_DNA"/>
</dbReference>
<dbReference type="GO" id="GO:0008270">
    <property type="term" value="F:zinc ion binding"/>
    <property type="evidence" value="ECO:0007669"/>
    <property type="project" value="InterPro"/>
</dbReference>
<evidence type="ECO:0000259" key="8">
    <source>
        <dbReference type="PROSITE" id="PS50048"/>
    </source>
</evidence>
<keyword evidence="10" id="KW-1185">Reference proteome</keyword>
<sequence>MTPPRPDSGPRKRASKSRTGCITCRIRRVKCDETHPNCERCVSTGRKCDGYLATNVAVSRRRLADLVLKTSTLGPASVTLAPILRQSPDPNTSQLDALFFNVFRNTTAPGTASLMPSMFWTRDLLQMAHGESAIWHATLSLGALHGHWEGGRRGATPSALLPSTHGTFKRGAYWHYFRAISLAKSITDPSTLLALSVVLVAISNFLGRWSDSRTHLFGGLRLLDRESSADVDSTAEILERLDLQAMTFSDSQAPYPFETPVWLRSLHRRQHGTETIRSYGHAATLILALMRQLILLEVAIVTTEGPPTASQLADMAQLEADLESWEAKMAAFESTAVLDEIPALSVRLFHAQLRVWLVASYEGEETRWDADECLFYFEYQVDIAAALIRKLNAQASVSLEPAVIAPLFSIIHRCRHPLLRRRALGLLRECKRQEGMWQSDGAAAVAETIVMTEEGIQKPDVHHGDTAPGWAGGATSVSFVPDIPWDAWSSPMPLVPRNVSWEGVEVLPESQRVKDIYVVVDTELRNVGVTMQFSDVLHPESVVTMDY</sequence>
<evidence type="ECO:0000256" key="1">
    <source>
        <dbReference type="ARBA" id="ARBA00022723"/>
    </source>
</evidence>
<name>A0AAE8N3U4_9PEZI</name>
<dbReference type="GO" id="GO:0000981">
    <property type="term" value="F:DNA-binding transcription factor activity, RNA polymerase II-specific"/>
    <property type="evidence" value="ECO:0007669"/>
    <property type="project" value="InterPro"/>
</dbReference>
<protein>
    <recommendedName>
        <fullName evidence="8">Zn(2)-C6 fungal-type domain-containing protein</fullName>
    </recommendedName>
</protein>
<feature type="domain" description="Zn(2)-C6 fungal-type" evidence="8">
    <location>
        <begin position="20"/>
        <end position="48"/>
    </location>
</feature>
<accession>A0AAE8N3U4</accession>
<dbReference type="GO" id="GO:0003677">
    <property type="term" value="F:DNA binding"/>
    <property type="evidence" value="ECO:0007669"/>
    <property type="project" value="UniProtKB-KW"/>
</dbReference>
<evidence type="ECO:0000256" key="7">
    <source>
        <dbReference type="SAM" id="Coils"/>
    </source>
</evidence>
<dbReference type="CDD" id="cd00067">
    <property type="entry name" value="GAL4"/>
    <property type="match status" value="1"/>
</dbReference>
<evidence type="ECO:0000256" key="2">
    <source>
        <dbReference type="ARBA" id="ARBA00022833"/>
    </source>
</evidence>
<dbReference type="PANTHER" id="PTHR36206:SF12">
    <property type="entry name" value="ASPERCRYPTIN BIOSYNTHESIS CLUSTER-SPECIFIC TRANSCRIPTION REGULATOR ATNN-RELATED"/>
    <property type="match status" value="1"/>
</dbReference>
<keyword evidence="1" id="KW-0479">Metal-binding</keyword>
<dbReference type="Gene3D" id="4.10.240.10">
    <property type="entry name" value="Zn(2)-C6 fungal-type DNA-binding domain"/>
    <property type="match status" value="1"/>
</dbReference>
<evidence type="ECO:0000256" key="3">
    <source>
        <dbReference type="ARBA" id="ARBA00023015"/>
    </source>
</evidence>
<dbReference type="Pfam" id="PF00172">
    <property type="entry name" value="Zn_clus"/>
    <property type="match status" value="1"/>
</dbReference>
<dbReference type="InterPro" id="IPR052360">
    <property type="entry name" value="Transcr_Regulatory_Proteins"/>
</dbReference>
<dbReference type="SMART" id="SM00066">
    <property type="entry name" value="GAL4"/>
    <property type="match status" value="1"/>
</dbReference>
<proteinExistence type="predicted"/>
<gene>
    <name evidence="9" type="ORF">DNG_08169</name>
</gene>
<dbReference type="Proteomes" id="UP001187682">
    <property type="component" value="Unassembled WGS sequence"/>
</dbReference>
<keyword evidence="2" id="KW-0862">Zinc</keyword>
<keyword evidence="6" id="KW-0539">Nucleus</keyword>
<dbReference type="AlphaFoldDB" id="A0AAE8N3U4"/>
<dbReference type="PANTHER" id="PTHR36206">
    <property type="entry name" value="ASPERCRYPTIN BIOSYNTHESIS CLUSTER-SPECIFIC TRANSCRIPTION REGULATOR ATNN-RELATED"/>
    <property type="match status" value="1"/>
</dbReference>
<dbReference type="PROSITE" id="PS00463">
    <property type="entry name" value="ZN2_CY6_FUNGAL_1"/>
    <property type="match status" value="1"/>
</dbReference>
<keyword evidence="3" id="KW-0805">Transcription regulation</keyword>